<dbReference type="Gene3D" id="3.40.50.720">
    <property type="entry name" value="NAD(P)-binding Rossmann-like Domain"/>
    <property type="match status" value="1"/>
</dbReference>
<dbReference type="EMBL" id="MU857052">
    <property type="protein sequence ID" value="KAK4150763.1"/>
    <property type="molecule type" value="Genomic_DNA"/>
</dbReference>
<protein>
    <recommendedName>
        <fullName evidence="3">Nucleoside-diphosphate-sugar epimerase</fullName>
    </recommendedName>
</protein>
<evidence type="ECO:0000313" key="1">
    <source>
        <dbReference type="EMBL" id="KAK4150763.1"/>
    </source>
</evidence>
<dbReference type="SUPFAM" id="SSF51735">
    <property type="entry name" value="NAD(P)-binding Rossmann-fold domains"/>
    <property type="match status" value="1"/>
</dbReference>
<name>A0AAN6VFX4_9PEZI</name>
<sequence length="258" mass="28340">MHLILTGATGLVGTAVLDAMIRTKNITKISVLSRRPIKFTDDRINVIIHKDFASYDHDLLDKLQGAQACVWALGISQTEVTKEEYVTITKTFPLAAAKAFQALSPKTEIKEPFHFVYVSGDGATFTPGRLTPYFGRVKGETELALAEMQESNPSSLRASTVRPGFVDWTGHEQLKPFLPNLWTFKAVAGRIMSPVAQYVAKSKWSPTEPLGRFLTGMAMGMWDGALDGEGVQKLPGGFTVVENPGLRRVMGLDVVNRQ</sequence>
<organism evidence="1 2">
    <name type="scientific">Chaetomidium leptoderma</name>
    <dbReference type="NCBI Taxonomy" id="669021"/>
    <lineage>
        <taxon>Eukaryota</taxon>
        <taxon>Fungi</taxon>
        <taxon>Dikarya</taxon>
        <taxon>Ascomycota</taxon>
        <taxon>Pezizomycotina</taxon>
        <taxon>Sordariomycetes</taxon>
        <taxon>Sordariomycetidae</taxon>
        <taxon>Sordariales</taxon>
        <taxon>Chaetomiaceae</taxon>
        <taxon>Chaetomidium</taxon>
    </lineage>
</organism>
<evidence type="ECO:0008006" key="3">
    <source>
        <dbReference type="Google" id="ProtNLM"/>
    </source>
</evidence>
<dbReference type="Proteomes" id="UP001302745">
    <property type="component" value="Unassembled WGS sequence"/>
</dbReference>
<accession>A0AAN6VFX4</accession>
<gene>
    <name evidence="1" type="ORF">C8A00DRAFT_45908</name>
</gene>
<dbReference type="AlphaFoldDB" id="A0AAN6VFX4"/>
<keyword evidence="2" id="KW-1185">Reference proteome</keyword>
<proteinExistence type="predicted"/>
<dbReference type="InterPro" id="IPR036291">
    <property type="entry name" value="NAD(P)-bd_dom_sf"/>
</dbReference>
<comment type="caution">
    <text evidence="1">The sequence shown here is derived from an EMBL/GenBank/DDBJ whole genome shotgun (WGS) entry which is preliminary data.</text>
</comment>
<dbReference type="PANTHER" id="PTHR14097">
    <property type="entry name" value="OXIDOREDUCTASE HTATIP2"/>
    <property type="match status" value="1"/>
</dbReference>
<reference evidence="1" key="2">
    <citation type="submission" date="2023-05" db="EMBL/GenBank/DDBJ databases">
        <authorList>
            <consortium name="Lawrence Berkeley National Laboratory"/>
            <person name="Steindorff A."/>
            <person name="Hensen N."/>
            <person name="Bonometti L."/>
            <person name="Westerberg I."/>
            <person name="Brannstrom I.O."/>
            <person name="Guillou S."/>
            <person name="Cros-Aarteil S."/>
            <person name="Calhoun S."/>
            <person name="Haridas S."/>
            <person name="Kuo A."/>
            <person name="Mondo S."/>
            <person name="Pangilinan J."/>
            <person name="Riley R."/>
            <person name="Labutti K."/>
            <person name="Andreopoulos B."/>
            <person name="Lipzen A."/>
            <person name="Chen C."/>
            <person name="Yanf M."/>
            <person name="Daum C."/>
            <person name="Ng V."/>
            <person name="Clum A."/>
            <person name="Ohm R."/>
            <person name="Martin F."/>
            <person name="Silar P."/>
            <person name="Natvig D."/>
            <person name="Lalanne C."/>
            <person name="Gautier V."/>
            <person name="Ament-Velasquez S.L."/>
            <person name="Kruys A."/>
            <person name="Hutchinson M.I."/>
            <person name="Powell A.J."/>
            <person name="Barry K."/>
            <person name="Miller A.N."/>
            <person name="Grigoriev I.V."/>
            <person name="Debuchy R."/>
            <person name="Gladieux P."/>
            <person name="Thoren M.H."/>
            <person name="Johannesson H."/>
        </authorList>
    </citation>
    <scope>NUCLEOTIDE SEQUENCE</scope>
    <source>
        <strain evidence="1">CBS 538.74</strain>
    </source>
</reference>
<dbReference type="PANTHER" id="PTHR14097:SF8">
    <property type="entry name" value="NAD(P)-BINDING DOMAIN-CONTAINING PROTEIN"/>
    <property type="match status" value="1"/>
</dbReference>
<reference evidence="1" key="1">
    <citation type="journal article" date="2023" name="Mol. Phylogenet. Evol.">
        <title>Genome-scale phylogeny and comparative genomics of the fungal order Sordariales.</title>
        <authorList>
            <person name="Hensen N."/>
            <person name="Bonometti L."/>
            <person name="Westerberg I."/>
            <person name="Brannstrom I.O."/>
            <person name="Guillou S."/>
            <person name="Cros-Aarteil S."/>
            <person name="Calhoun S."/>
            <person name="Haridas S."/>
            <person name="Kuo A."/>
            <person name="Mondo S."/>
            <person name="Pangilinan J."/>
            <person name="Riley R."/>
            <person name="LaButti K."/>
            <person name="Andreopoulos B."/>
            <person name="Lipzen A."/>
            <person name="Chen C."/>
            <person name="Yan M."/>
            <person name="Daum C."/>
            <person name="Ng V."/>
            <person name="Clum A."/>
            <person name="Steindorff A."/>
            <person name="Ohm R.A."/>
            <person name="Martin F."/>
            <person name="Silar P."/>
            <person name="Natvig D.O."/>
            <person name="Lalanne C."/>
            <person name="Gautier V."/>
            <person name="Ament-Velasquez S.L."/>
            <person name="Kruys A."/>
            <person name="Hutchinson M.I."/>
            <person name="Powell A.J."/>
            <person name="Barry K."/>
            <person name="Miller A.N."/>
            <person name="Grigoriev I.V."/>
            <person name="Debuchy R."/>
            <person name="Gladieux P."/>
            <person name="Hiltunen Thoren M."/>
            <person name="Johannesson H."/>
        </authorList>
    </citation>
    <scope>NUCLEOTIDE SEQUENCE</scope>
    <source>
        <strain evidence="1">CBS 538.74</strain>
    </source>
</reference>
<evidence type="ECO:0000313" key="2">
    <source>
        <dbReference type="Proteomes" id="UP001302745"/>
    </source>
</evidence>